<evidence type="ECO:0000313" key="3">
    <source>
        <dbReference type="Proteomes" id="UP000605144"/>
    </source>
</evidence>
<dbReference type="InterPro" id="IPR005225">
    <property type="entry name" value="Small_GTP-bd"/>
</dbReference>
<dbReference type="GO" id="GO:0002098">
    <property type="term" value="P:tRNA wobble uridine modification"/>
    <property type="evidence" value="ECO:0007669"/>
    <property type="project" value="TreeGrafter"/>
</dbReference>
<dbReference type="PRINTS" id="PR00449">
    <property type="entry name" value="RASTRNSFRMNG"/>
</dbReference>
<feature type="domain" description="G" evidence="1">
    <location>
        <begin position="12"/>
        <end position="141"/>
    </location>
</feature>
<name>A0A832YMP7_9EURY</name>
<dbReference type="GO" id="GO:0005737">
    <property type="term" value="C:cytoplasm"/>
    <property type="evidence" value="ECO:0007669"/>
    <property type="project" value="TreeGrafter"/>
</dbReference>
<dbReference type="InterPro" id="IPR027417">
    <property type="entry name" value="P-loop_NTPase"/>
</dbReference>
<dbReference type="Gene3D" id="3.40.50.300">
    <property type="entry name" value="P-loop containing nucleotide triphosphate hydrolases"/>
    <property type="match status" value="1"/>
</dbReference>
<comment type="caution">
    <text evidence="2">The sequence shown here is derived from an EMBL/GenBank/DDBJ whole genome shotgun (WGS) entry which is preliminary data.</text>
</comment>
<dbReference type="AlphaFoldDB" id="A0A832YMP7"/>
<sequence length="192" mass="21874">MDNNLCPDNRFKVVIIGPENSGKSALLNAIFGKNISKVSEVGGTTKKPVKKFWGKLKYGKSKKEPKIKNISFVDVGGLFAGEKESPIMVGKTLELTYREIKESDLIIHVVDGEKGLLKSFERIHHLFKYRYQKPIIVVINKCDLLDVNKRNYLKEQVEKRLNSNCIFTSTITYEGITDLMNDIMNFLKKDSN</sequence>
<dbReference type="PANTHER" id="PTHR42714">
    <property type="entry name" value="TRNA MODIFICATION GTPASE GTPBP3"/>
    <property type="match status" value="1"/>
</dbReference>
<evidence type="ECO:0000313" key="2">
    <source>
        <dbReference type="EMBL" id="HIP16727.1"/>
    </source>
</evidence>
<dbReference type="GO" id="GO:0030488">
    <property type="term" value="P:tRNA methylation"/>
    <property type="evidence" value="ECO:0007669"/>
    <property type="project" value="TreeGrafter"/>
</dbReference>
<protein>
    <submittedName>
        <fullName evidence="2">GTP-binding protein</fullName>
    </submittedName>
</protein>
<dbReference type="InterPro" id="IPR006073">
    <property type="entry name" value="GTP-bd"/>
</dbReference>
<dbReference type="Proteomes" id="UP000605144">
    <property type="component" value="Unassembled WGS sequence"/>
</dbReference>
<dbReference type="NCBIfam" id="TIGR00231">
    <property type="entry name" value="small_GTP"/>
    <property type="match status" value="1"/>
</dbReference>
<dbReference type="GO" id="GO:0005525">
    <property type="term" value="F:GTP binding"/>
    <property type="evidence" value="ECO:0007669"/>
    <property type="project" value="InterPro"/>
</dbReference>
<dbReference type="SUPFAM" id="SSF52540">
    <property type="entry name" value="P-loop containing nucleoside triphosphate hydrolases"/>
    <property type="match status" value="1"/>
</dbReference>
<dbReference type="EMBL" id="DQSV01000006">
    <property type="protein sequence ID" value="HIP16727.1"/>
    <property type="molecule type" value="Genomic_DNA"/>
</dbReference>
<gene>
    <name evidence="2" type="ORF">EYG76_00260</name>
</gene>
<organism evidence="2 3">
    <name type="scientific">Methanothermococcus okinawensis</name>
    <dbReference type="NCBI Taxonomy" id="155863"/>
    <lineage>
        <taxon>Archaea</taxon>
        <taxon>Methanobacteriati</taxon>
        <taxon>Methanobacteriota</taxon>
        <taxon>Methanomada group</taxon>
        <taxon>Methanococci</taxon>
        <taxon>Methanococcales</taxon>
        <taxon>Methanococcaceae</taxon>
        <taxon>Methanothermococcus</taxon>
    </lineage>
</organism>
<proteinExistence type="predicted"/>
<dbReference type="PANTHER" id="PTHR42714:SF6">
    <property type="entry name" value="TRANSLATION INITIATION FACTOR IF-2"/>
    <property type="match status" value="1"/>
</dbReference>
<dbReference type="CDD" id="cd00880">
    <property type="entry name" value="Era_like"/>
    <property type="match status" value="1"/>
</dbReference>
<dbReference type="Pfam" id="PF01926">
    <property type="entry name" value="MMR_HSR1"/>
    <property type="match status" value="1"/>
</dbReference>
<evidence type="ECO:0000259" key="1">
    <source>
        <dbReference type="Pfam" id="PF01926"/>
    </source>
</evidence>
<accession>A0A832YMP7</accession>
<reference evidence="2" key="1">
    <citation type="journal article" date="2020" name="ISME J.">
        <title>Gammaproteobacteria mediating utilization of methyl-, sulfur- and petroleum organic compounds in deep ocean hydrothermal plumes.</title>
        <authorList>
            <person name="Zhou Z."/>
            <person name="Liu Y."/>
            <person name="Pan J."/>
            <person name="Cron B.R."/>
            <person name="Toner B.M."/>
            <person name="Anantharaman K."/>
            <person name="Breier J.A."/>
            <person name="Dick G.J."/>
            <person name="Li M."/>
        </authorList>
    </citation>
    <scope>NUCLEOTIDE SEQUENCE</scope>
    <source>
        <strain evidence="2">SZUA-1385</strain>
    </source>
</reference>